<dbReference type="InterPro" id="IPR011992">
    <property type="entry name" value="EF-hand-dom_pair"/>
</dbReference>
<name>A0A0G4G6U7_VITBC</name>
<evidence type="ECO:0000313" key="2">
    <source>
        <dbReference type="EMBL" id="CEM24396.1"/>
    </source>
</evidence>
<dbReference type="InterPro" id="IPR002048">
    <property type="entry name" value="EF_hand_dom"/>
</dbReference>
<dbReference type="SUPFAM" id="SSF47473">
    <property type="entry name" value="EF-hand"/>
    <property type="match status" value="1"/>
</dbReference>
<proteinExistence type="predicted"/>
<feature type="domain" description="EF-hand" evidence="1">
    <location>
        <begin position="1"/>
        <end position="28"/>
    </location>
</feature>
<dbReference type="Gene3D" id="1.10.238.10">
    <property type="entry name" value="EF-hand"/>
    <property type="match status" value="1"/>
</dbReference>
<dbReference type="CDD" id="cd00051">
    <property type="entry name" value="EFh"/>
    <property type="match status" value="1"/>
</dbReference>
<dbReference type="Proteomes" id="UP000041254">
    <property type="component" value="Unassembled WGS sequence"/>
</dbReference>
<gene>
    <name evidence="2" type="ORF">Vbra_3160</name>
</gene>
<keyword evidence="3" id="KW-1185">Reference proteome</keyword>
<dbReference type="PROSITE" id="PS50222">
    <property type="entry name" value="EF_HAND_2"/>
    <property type="match status" value="1"/>
</dbReference>
<sequence length="164" mass="18960">MFRTVDKDHDGMLSQDEGRAFFRFFSLPESAADILFDAMDDDRSGTIDYLDAKRRRTFLLGKEEASRVDPAAVFEPRFWCAVKEAFKAHAKKYEGLLTRDEMVQVCRQFGIKENVATMEYDRLATEHGIDYMEFILHLTPYVDPARVAPPGRGKRRQSSHVMED</sequence>
<reference evidence="2 3" key="1">
    <citation type="submission" date="2014-11" db="EMBL/GenBank/DDBJ databases">
        <authorList>
            <person name="Zhu J."/>
            <person name="Qi W."/>
            <person name="Song R."/>
        </authorList>
    </citation>
    <scope>NUCLEOTIDE SEQUENCE [LARGE SCALE GENOMIC DNA]</scope>
</reference>
<organism evidence="2 3">
    <name type="scientific">Vitrella brassicaformis (strain CCMP3155)</name>
    <dbReference type="NCBI Taxonomy" id="1169540"/>
    <lineage>
        <taxon>Eukaryota</taxon>
        <taxon>Sar</taxon>
        <taxon>Alveolata</taxon>
        <taxon>Colpodellida</taxon>
        <taxon>Vitrellaceae</taxon>
        <taxon>Vitrella</taxon>
    </lineage>
</organism>
<dbReference type="InParanoid" id="A0A0G4G6U7"/>
<dbReference type="VEuPathDB" id="CryptoDB:Vbra_3160"/>
<evidence type="ECO:0000313" key="3">
    <source>
        <dbReference type="Proteomes" id="UP000041254"/>
    </source>
</evidence>
<dbReference type="PhylomeDB" id="A0A0G4G6U7"/>
<dbReference type="EMBL" id="CDMY01000581">
    <property type="protein sequence ID" value="CEM24396.1"/>
    <property type="molecule type" value="Genomic_DNA"/>
</dbReference>
<accession>A0A0G4G6U7</accession>
<protein>
    <recommendedName>
        <fullName evidence="1">EF-hand domain-containing protein</fullName>
    </recommendedName>
</protein>
<dbReference type="GO" id="GO:0005509">
    <property type="term" value="F:calcium ion binding"/>
    <property type="evidence" value="ECO:0007669"/>
    <property type="project" value="InterPro"/>
</dbReference>
<dbReference type="OrthoDB" id="428835at2759"/>
<dbReference type="AlphaFoldDB" id="A0A0G4G6U7"/>
<evidence type="ECO:0000259" key="1">
    <source>
        <dbReference type="PROSITE" id="PS50222"/>
    </source>
</evidence>